<keyword evidence="2" id="KW-0812">Transmembrane</keyword>
<dbReference type="EMBL" id="CM000650">
    <property type="protein sequence ID" value="EED88575.1"/>
    <property type="molecule type" value="Genomic_DNA"/>
</dbReference>
<evidence type="ECO:0000313" key="4">
    <source>
        <dbReference type="Proteomes" id="UP000001449"/>
    </source>
</evidence>
<reference evidence="3 4" key="2">
    <citation type="journal article" date="2008" name="Nature">
        <title>The Phaeodactylum genome reveals the evolutionary history of diatom genomes.</title>
        <authorList>
            <person name="Bowler C."/>
            <person name="Allen A.E."/>
            <person name="Badger J.H."/>
            <person name="Grimwood J."/>
            <person name="Jabbari K."/>
            <person name="Kuo A."/>
            <person name="Maheswari U."/>
            <person name="Martens C."/>
            <person name="Maumus F."/>
            <person name="Otillar R.P."/>
            <person name="Rayko E."/>
            <person name="Salamov A."/>
            <person name="Vandepoele K."/>
            <person name="Beszteri B."/>
            <person name="Gruber A."/>
            <person name="Heijde M."/>
            <person name="Katinka M."/>
            <person name="Mock T."/>
            <person name="Valentin K."/>
            <person name="Verret F."/>
            <person name="Berges J.A."/>
            <person name="Brownlee C."/>
            <person name="Cadoret J.P."/>
            <person name="Chiovitti A."/>
            <person name="Choi C.J."/>
            <person name="Coesel S."/>
            <person name="De Martino A."/>
            <person name="Detter J.C."/>
            <person name="Durkin C."/>
            <person name="Falciatore A."/>
            <person name="Fournet J."/>
            <person name="Haruta M."/>
            <person name="Huysman M.J."/>
            <person name="Jenkins B.D."/>
            <person name="Jiroutova K."/>
            <person name="Jorgensen R.E."/>
            <person name="Joubert Y."/>
            <person name="Kaplan A."/>
            <person name="Kroger N."/>
            <person name="Kroth P.G."/>
            <person name="La Roche J."/>
            <person name="Lindquist E."/>
            <person name="Lommer M."/>
            <person name="Martin-Jezequel V."/>
            <person name="Lopez P.J."/>
            <person name="Lucas S."/>
            <person name="Mangogna M."/>
            <person name="McGinnis K."/>
            <person name="Medlin L.K."/>
            <person name="Montsant A."/>
            <person name="Oudot-Le Secq M.P."/>
            <person name="Napoli C."/>
            <person name="Obornik M."/>
            <person name="Parker M.S."/>
            <person name="Petit J.L."/>
            <person name="Porcel B.M."/>
            <person name="Poulsen N."/>
            <person name="Robison M."/>
            <person name="Rychlewski L."/>
            <person name="Rynearson T.A."/>
            <person name="Schmutz J."/>
            <person name="Shapiro H."/>
            <person name="Siaut M."/>
            <person name="Stanley M."/>
            <person name="Sussman M.R."/>
            <person name="Taylor A.R."/>
            <person name="Vardi A."/>
            <person name="von Dassow P."/>
            <person name="Vyverman W."/>
            <person name="Willis A."/>
            <person name="Wyrwicz L.S."/>
            <person name="Rokhsar D.S."/>
            <person name="Weissenbach J."/>
            <person name="Armbrust E.V."/>
            <person name="Green B.R."/>
            <person name="Van de Peer Y."/>
            <person name="Grigoriev I.V."/>
        </authorList>
    </citation>
    <scope>NUCLEOTIDE SEQUENCE [LARGE SCALE GENOMIC DNA]</scope>
    <source>
        <strain evidence="3 4">CCMP1335</strain>
    </source>
</reference>
<dbReference type="AlphaFoldDB" id="B8CDC8"/>
<keyword evidence="4" id="KW-1185">Reference proteome</keyword>
<feature type="transmembrane region" description="Helical" evidence="2">
    <location>
        <begin position="229"/>
        <end position="262"/>
    </location>
</feature>
<dbReference type="OMA" id="LVIQWIF"/>
<dbReference type="GeneID" id="7441996"/>
<dbReference type="InParanoid" id="B8CDC8"/>
<proteinExistence type="predicted"/>
<dbReference type="Proteomes" id="UP000001449">
    <property type="component" value="Chromosome 15"/>
</dbReference>
<evidence type="ECO:0000256" key="1">
    <source>
        <dbReference type="SAM" id="MobiDB-lite"/>
    </source>
</evidence>
<dbReference type="KEGG" id="tps:THAPSDRAFT_24996"/>
<name>B8CDC8_THAPS</name>
<feature type="transmembrane region" description="Helical" evidence="2">
    <location>
        <begin position="38"/>
        <end position="59"/>
    </location>
</feature>
<gene>
    <name evidence="3" type="ORF">THAPSDRAFT_24996</name>
</gene>
<accession>B8CDC8</accession>
<sequence>MNSSNADGTIVTTADIGTLALSAVTSFGRRHKVISFSYLYGLTSLILLLLLGSGTKLTIDQQRQYNRIMSTIDLQAEYSAASRYHNAYNNYYQSKGWFSCDAHCNHYKSIMKQRKHEWDEIKAEGNARMSDAKSVAGLFSEVGVNEVQDSFWEYFQSGKQFAKRQSMWDAMFMGMRSMGRDENMMEYLFKMLIQVLINFSMGLLMALVIFIFGLWNIIQTYQPNPLTGLFFFVTAACAAFAFVSTYLFAIYGAAAGGVYGVVKMAEGNMRIENGRGGRGGGVRIGAGQRRMPQQNGWNRPHYQ</sequence>
<dbReference type="eggNOG" id="ENOG502QQTP">
    <property type="taxonomic scope" value="Eukaryota"/>
</dbReference>
<keyword evidence="2" id="KW-0472">Membrane</keyword>
<dbReference type="HOGENOM" id="CLU_919755_0_0_1"/>
<keyword evidence="2" id="KW-1133">Transmembrane helix</keyword>
<organism evidence="3 4">
    <name type="scientific">Thalassiosira pseudonana</name>
    <name type="common">Marine diatom</name>
    <name type="synonym">Cyclotella nana</name>
    <dbReference type="NCBI Taxonomy" id="35128"/>
    <lineage>
        <taxon>Eukaryota</taxon>
        <taxon>Sar</taxon>
        <taxon>Stramenopiles</taxon>
        <taxon>Ochrophyta</taxon>
        <taxon>Bacillariophyta</taxon>
        <taxon>Coscinodiscophyceae</taxon>
        <taxon>Thalassiosirophycidae</taxon>
        <taxon>Thalassiosirales</taxon>
        <taxon>Thalassiosiraceae</taxon>
        <taxon>Thalassiosira</taxon>
    </lineage>
</organism>
<evidence type="ECO:0000313" key="3">
    <source>
        <dbReference type="EMBL" id="EED88575.1"/>
    </source>
</evidence>
<dbReference type="RefSeq" id="XP_002294220.1">
    <property type="nucleotide sequence ID" value="XM_002294184.1"/>
</dbReference>
<dbReference type="PaxDb" id="35128-Thaps24996"/>
<protein>
    <submittedName>
        <fullName evidence="3">Uncharacterized protein</fullName>
    </submittedName>
</protein>
<reference evidence="3 4" key="1">
    <citation type="journal article" date="2004" name="Science">
        <title>The genome of the diatom Thalassiosira pseudonana: ecology, evolution, and metabolism.</title>
        <authorList>
            <person name="Armbrust E.V."/>
            <person name="Berges J.A."/>
            <person name="Bowler C."/>
            <person name="Green B.R."/>
            <person name="Martinez D."/>
            <person name="Putnam N.H."/>
            <person name="Zhou S."/>
            <person name="Allen A.E."/>
            <person name="Apt K.E."/>
            <person name="Bechner M."/>
            <person name="Brzezinski M.A."/>
            <person name="Chaal B.K."/>
            <person name="Chiovitti A."/>
            <person name="Davis A.K."/>
            <person name="Demarest M.S."/>
            <person name="Detter J.C."/>
            <person name="Glavina T."/>
            <person name="Goodstein D."/>
            <person name="Hadi M.Z."/>
            <person name="Hellsten U."/>
            <person name="Hildebrand M."/>
            <person name="Jenkins B.D."/>
            <person name="Jurka J."/>
            <person name="Kapitonov V.V."/>
            <person name="Kroger N."/>
            <person name="Lau W.W."/>
            <person name="Lane T.W."/>
            <person name="Larimer F.W."/>
            <person name="Lippmeier J.C."/>
            <person name="Lucas S."/>
            <person name="Medina M."/>
            <person name="Montsant A."/>
            <person name="Obornik M."/>
            <person name="Parker M.S."/>
            <person name="Palenik B."/>
            <person name="Pazour G.J."/>
            <person name="Richardson P.M."/>
            <person name="Rynearson T.A."/>
            <person name="Saito M.A."/>
            <person name="Schwartz D.C."/>
            <person name="Thamatrakoln K."/>
            <person name="Valentin K."/>
            <person name="Vardi A."/>
            <person name="Wilkerson F.P."/>
            <person name="Rokhsar D.S."/>
        </authorList>
    </citation>
    <scope>NUCLEOTIDE SEQUENCE [LARGE SCALE GENOMIC DNA]</scope>
    <source>
        <strain evidence="3 4">CCMP1335</strain>
    </source>
</reference>
<feature type="region of interest" description="Disordered" evidence="1">
    <location>
        <begin position="279"/>
        <end position="303"/>
    </location>
</feature>
<feature type="transmembrane region" description="Helical" evidence="2">
    <location>
        <begin position="195"/>
        <end position="217"/>
    </location>
</feature>
<evidence type="ECO:0000256" key="2">
    <source>
        <dbReference type="SAM" id="Phobius"/>
    </source>
</evidence>